<organism evidence="2 3">
    <name type="scientific">Leptonema illini</name>
    <dbReference type="NCBI Taxonomy" id="183"/>
    <lineage>
        <taxon>Bacteria</taxon>
        <taxon>Pseudomonadati</taxon>
        <taxon>Spirochaetota</taxon>
        <taxon>Spirochaetia</taxon>
        <taxon>Leptospirales</taxon>
        <taxon>Leptospiraceae</taxon>
        <taxon>Leptonema</taxon>
    </lineage>
</organism>
<evidence type="ECO:0000313" key="3">
    <source>
        <dbReference type="Proteomes" id="UP000460298"/>
    </source>
</evidence>
<evidence type="ECO:0000313" key="2">
    <source>
        <dbReference type="EMBL" id="KAB2935227.1"/>
    </source>
</evidence>
<dbReference type="Proteomes" id="UP000460298">
    <property type="component" value="Unassembled WGS sequence"/>
</dbReference>
<keyword evidence="1" id="KW-0732">Signal</keyword>
<proteinExistence type="predicted"/>
<dbReference type="AlphaFoldDB" id="A0A833M099"/>
<feature type="signal peptide" evidence="1">
    <location>
        <begin position="1"/>
        <end position="19"/>
    </location>
</feature>
<feature type="chain" id="PRO_5033034932" description="Lipoprotein" evidence="1">
    <location>
        <begin position="20"/>
        <end position="184"/>
    </location>
</feature>
<sequence length="184" mass="19594">MKIKILLLGWLVFMPLACASKADEPQEDYNLLNLLGVDAVDSFFWSGKAVQSQCANLTDVGVCALLPTADAAYVDDNLSILFSNPVLLEGQLTVVLAHPDNLTPTPFVFTIQGNITPGYETGGGISRIMNLTATPTLVTSNGVQASLDGFRADVLEDGLRGTITLSYPGTSTTSVVYSFNMKSL</sequence>
<protein>
    <recommendedName>
        <fullName evidence="4">Lipoprotein</fullName>
    </recommendedName>
</protein>
<comment type="caution">
    <text evidence="2">The sequence shown here is derived from an EMBL/GenBank/DDBJ whole genome shotgun (WGS) entry which is preliminary data.</text>
</comment>
<evidence type="ECO:0000256" key="1">
    <source>
        <dbReference type="SAM" id="SignalP"/>
    </source>
</evidence>
<gene>
    <name evidence="2" type="ORF">F9K24_00430</name>
</gene>
<evidence type="ECO:0008006" key="4">
    <source>
        <dbReference type="Google" id="ProtNLM"/>
    </source>
</evidence>
<name>A0A833M099_9LEPT</name>
<reference evidence="2 3" key="1">
    <citation type="submission" date="2019-10" db="EMBL/GenBank/DDBJ databases">
        <title>Extracellular Electron Transfer in a Candidatus Methanoperedens spp. Enrichment Culture.</title>
        <authorList>
            <person name="Berger S."/>
            <person name="Rangel Shaw D."/>
            <person name="Berben T."/>
            <person name="In 'T Zandt M."/>
            <person name="Frank J."/>
            <person name="Reimann J."/>
            <person name="Jetten M.S.M."/>
            <person name="Welte C.U."/>
        </authorList>
    </citation>
    <scope>NUCLEOTIDE SEQUENCE [LARGE SCALE GENOMIC DNA]</scope>
    <source>
        <strain evidence="2">SB12</strain>
    </source>
</reference>
<dbReference type="EMBL" id="WBUI01000001">
    <property type="protein sequence ID" value="KAB2935227.1"/>
    <property type="molecule type" value="Genomic_DNA"/>
</dbReference>
<accession>A0A833M099</accession>